<feature type="modified residue" description="4-aspartylphosphate" evidence="2">
    <location>
        <position position="54"/>
    </location>
</feature>
<accession>A0ABR8BQ37</accession>
<evidence type="ECO:0000256" key="2">
    <source>
        <dbReference type="PROSITE-ProRule" id="PRU00169"/>
    </source>
</evidence>
<proteinExistence type="predicted"/>
<dbReference type="Proteomes" id="UP000621307">
    <property type="component" value="Unassembled WGS sequence"/>
</dbReference>
<dbReference type="PROSITE" id="PS50110">
    <property type="entry name" value="RESPONSE_REGULATORY"/>
    <property type="match status" value="1"/>
</dbReference>
<comment type="caution">
    <text evidence="4">The sequence shown here is derived from an EMBL/GenBank/DDBJ whole genome shotgun (WGS) entry which is preliminary data.</text>
</comment>
<evidence type="ECO:0000259" key="3">
    <source>
        <dbReference type="PROSITE" id="PS50110"/>
    </source>
</evidence>
<dbReference type="InterPro" id="IPR011006">
    <property type="entry name" value="CheY-like_superfamily"/>
</dbReference>
<evidence type="ECO:0000313" key="4">
    <source>
        <dbReference type="EMBL" id="MBD2255905.1"/>
    </source>
</evidence>
<dbReference type="Gene3D" id="3.40.50.2300">
    <property type="match status" value="1"/>
</dbReference>
<dbReference type="RefSeq" id="WP_190573164.1">
    <property type="nucleotide sequence ID" value="NZ_JACJQL010000153.1"/>
</dbReference>
<evidence type="ECO:0000256" key="1">
    <source>
        <dbReference type="ARBA" id="ARBA00022553"/>
    </source>
</evidence>
<sequence length="132" mass="14865">MTKRILVIDDEDGVREIIQICLESTTNWEILTASSGREGIEIAQSQHPDVILLDVMMPYMDGPTTFKQLRAITATCDIPTILLTAKAQSCEQQEFLDLGVAGIITKPFLPEDLVIDICKIVNWNYMNYMIES</sequence>
<feature type="domain" description="Response regulatory" evidence="3">
    <location>
        <begin position="4"/>
        <end position="121"/>
    </location>
</feature>
<reference evidence="4 5" key="1">
    <citation type="journal article" date="2020" name="ISME J.">
        <title>Comparative genomics reveals insights into cyanobacterial evolution and habitat adaptation.</title>
        <authorList>
            <person name="Chen M.Y."/>
            <person name="Teng W.K."/>
            <person name="Zhao L."/>
            <person name="Hu C.X."/>
            <person name="Zhou Y.K."/>
            <person name="Han B.P."/>
            <person name="Song L.R."/>
            <person name="Shu W.S."/>
        </authorList>
    </citation>
    <scope>NUCLEOTIDE SEQUENCE [LARGE SCALE GENOMIC DNA]</scope>
    <source>
        <strain evidence="4 5">FACHB-3921</strain>
    </source>
</reference>
<evidence type="ECO:0000313" key="5">
    <source>
        <dbReference type="Proteomes" id="UP000621307"/>
    </source>
</evidence>
<dbReference type="SUPFAM" id="SSF52172">
    <property type="entry name" value="CheY-like"/>
    <property type="match status" value="1"/>
</dbReference>
<dbReference type="SMART" id="SM00448">
    <property type="entry name" value="REC"/>
    <property type="match status" value="1"/>
</dbReference>
<dbReference type="InterPro" id="IPR001789">
    <property type="entry name" value="Sig_transdc_resp-reg_receiver"/>
</dbReference>
<dbReference type="Pfam" id="PF00072">
    <property type="entry name" value="Response_reg"/>
    <property type="match status" value="1"/>
</dbReference>
<organism evidence="4 5">
    <name type="scientific">Nostoc parmelioides FACHB-3921</name>
    <dbReference type="NCBI Taxonomy" id="2692909"/>
    <lineage>
        <taxon>Bacteria</taxon>
        <taxon>Bacillati</taxon>
        <taxon>Cyanobacteriota</taxon>
        <taxon>Cyanophyceae</taxon>
        <taxon>Nostocales</taxon>
        <taxon>Nostocaceae</taxon>
        <taxon>Nostoc</taxon>
    </lineage>
</organism>
<keyword evidence="5" id="KW-1185">Reference proteome</keyword>
<dbReference type="PANTHER" id="PTHR44591">
    <property type="entry name" value="STRESS RESPONSE REGULATOR PROTEIN 1"/>
    <property type="match status" value="1"/>
</dbReference>
<dbReference type="PANTHER" id="PTHR44591:SF22">
    <property type="entry name" value="CHEY SUBFAMILY"/>
    <property type="match status" value="1"/>
</dbReference>
<gene>
    <name evidence="4" type="ORF">H6G14_32625</name>
</gene>
<dbReference type="InterPro" id="IPR050595">
    <property type="entry name" value="Bact_response_regulator"/>
</dbReference>
<keyword evidence="1 2" id="KW-0597">Phosphoprotein</keyword>
<dbReference type="EMBL" id="JACJQL010000153">
    <property type="protein sequence ID" value="MBD2255905.1"/>
    <property type="molecule type" value="Genomic_DNA"/>
</dbReference>
<name>A0ABR8BQ37_9NOSO</name>
<dbReference type="CDD" id="cd17552">
    <property type="entry name" value="REC_RR468-like"/>
    <property type="match status" value="1"/>
</dbReference>
<protein>
    <submittedName>
        <fullName evidence="4">Response regulator</fullName>
    </submittedName>
</protein>